<reference evidence="1" key="1">
    <citation type="submission" date="2017-09" db="EMBL/GenBank/DDBJ databases">
        <title>Contemporary evolution of a Lepidopteran species, Heliothis virescens, in response to modern agricultural practices.</title>
        <authorList>
            <person name="Fritz M.L."/>
            <person name="Deyonke A.M."/>
            <person name="Papanicolaou A."/>
            <person name="Micinski S."/>
            <person name="Westbrook J."/>
            <person name="Gould F."/>
        </authorList>
    </citation>
    <scope>NUCLEOTIDE SEQUENCE [LARGE SCALE GENOMIC DNA]</scope>
    <source>
        <strain evidence="1">HvINT-</strain>
        <tissue evidence="1">Whole body</tissue>
    </source>
</reference>
<proteinExistence type="predicted"/>
<dbReference type="AlphaFoldDB" id="A0A2A4J735"/>
<comment type="caution">
    <text evidence="1">The sequence shown here is derived from an EMBL/GenBank/DDBJ whole genome shotgun (WGS) entry which is preliminary data.</text>
</comment>
<name>A0A2A4J735_HELVI</name>
<sequence>MDRCRCEDYKAAVKKLKFFTLGTYRPDIIENHDRGDYDVIWVRHPSDYEDLKFEVPRAFRRVKPEDLPEAKIPKQCLQIEKMWCPFLHTPKKNKLELD</sequence>
<dbReference type="EMBL" id="NWSH01002936">
    <property type="protein sequence ID" value="PCG67260.1"/>
    <property type="molecule type" value="Genomic_DNA"/>
</dbReference>
<gene>
    <name evidence="1" type="ORF">B5V51_6648</name>
</gene>
<accession>A0A2A4J735</accession>
<organism evidence="1">
    <name type="scientific">Heliothis virescens</name>
    <name type="common">Tobacco budworm moth</name>
    <dbReference type="NCBI Taxonomy" id="7102"/>
    <lineage>
        <taxon>Eukaryota</taxon>
        <taxon>Metazoa</taxon>
        <taxon>Ecdysozoa</taxon>
        <taxon>Arthropoda</taxon>
        <taxon>Hexapoda</taxon>
        <taxon>Insecta</taxon>
        <taxon>Pterygota</taxon>
        <taxon>Neoptera</taxon>
        <taxon>Endopterygota</taxon>
        <taxon>Lepidoptera</taxon>
        <taxon>Glossata</taxon>
        <taxon>Ditrysia</taxon>
        <taxon>Noctuoidea</taxon>
        <taxon>Noctuidae</taxon>
        <taxon>Heliothinae</taxon>
        <taxon>Heliothis</taxon>
    </lineage>
</organism>
<evidence type="ECO:0000313" key="1">
    <source>
        <dbReference type="EMBL" id="PCG67260.1"/>
    </source>
</evidence>
<protein>
    <submittedName>
        <fullName evidence="1">Uncharacterized protein</fullName>
    </submittedName>
</protein>